<protein>
    <submittedName>
        <fullName evidence="1">Uncharacterized protein</fullName>
    </submittedName>
</protein>
<dbReference type="AlphaFoldDB" id="A0A0S2IPG8"/>
<reference evidence="1 2" key="1">
    <citation type="journal article" date="2015" name="PLoS Negl. Trop. Dis.">
        <title>Distribution of Plasmids in Distinct Leptospira Pathogenic Species.</title>
        <authorList>
            <person name="Wang Y."/>
            <person name="Zhuang X."/>
            <person name="Zhong Y."/>
            <person name="Zhang C."/>
            <person name="Zhang Y."/>
            <person name="Zeng L."/>
            <person name="Zhu Y."/>
            <person name="He P."/>
            <person name="Dong K."/>
            <person name="Pal U."/>
            <person name="Guo X."/>
            <person name="Qin J."/>
        </authorList>
    </citation>
    <scope>NUCLEOTIDE SEQUENCE [LARGE SCALE GENOMIC DNA]</scope>
    <source>
        <strain evidence="1 2">56604</strain>
    </source>
</reference>
<dbReference type="Proteomes" id="UP000058857">
    <property type="component" value="Chromosome 1"/>
</dbReference>
<dbReference type="PATRIC" id="fig|280505.15.peg.1027"/>
<proteinExistence type="predicted"/>
<gene>
    <name evidence="1" type="ORF">LBBP_01050</name>
</gene>
<evidence type="ECO:0000313" key="1">
    <source>
        <dbReference type="EMBL" id="ALO25357.1"/>
    </source>
</evidence>
<accession>A0A0S2IPG8</accession>
<evidence type="ECO:0000313" key="2">
    <source>
        <dbReference type="Proteomes" id="UP000058857"/>
    </source>
</evidence>
<sequence>MPKRDIFMANTRFCAGLILFETFKIIEWRNCKLIEWISIY</sequence>
<dbReference type="EMBL" id="CP012029">
    <property type="protein sequence ID" value="ALO25357.1"/>
    <property type="molecule type" value="Genomic_DNA"/>
</dbReference>
<organism evidence="1">
    <name type="scientific">Leptospira borgpetersenii serovar Ballum</name>
    <dbReference type="NCBI Taxonomy" id="280505"/>
    <lineage>
        <taxon>Bacteria</taxon>
        <taxon>Pseudomonadati</taxon>
        <taxon>Spirochaetota</taxon>
        <taxon>Spirochaetia</taxon>
        <taxon>Leptospirales</taxon>
        <taxon>Leptospiraceae</taxon>
        <taxon>Leptospira</taxon>
    </lineage>
</organism>
<name>A0A0S2IPG8_LEPBO</name>